<protein>
    <submittedName>
        <fullName evidence="1">Uncharacterized protein</fullName>
    </submittedName>
</protein>
<proteinExistence type="predicted"/>
<gene>
    <name evidence="1" type="ORF">TAV2_LOCUS7311</name>
</gene>
<name>A0AAU9RPG7_THLAR</name>
<dbReference type="AlphaFoldDB" id="A0AAU9RPG7"/>
<evidence type="ECO:0000313" key="2">
    <source>
        <dbReference type="Proteomes" id="UP000836841"/>
    </source>
</evidence>
<evidence type="ECO:0000313" key="1">
    <source>
        <dbReference type="EMBL" id="CAH2046400.1"/>
    </source>
</evidence>
<dbReference type="EMBL" id="OU466858">
    <property type="protein sequence ID" value="CAH2046400.1"/>
    <property type="molecule type" value="Genomic_DNA"/>
</dbReference>
<sequence>MADLLIRALRQSLMILPPPHSDKEPDEFTWGEEGARTDSFSSRKTWDLLRLLAPPAAWTGSDMRKKETVVSTMALLFPIALSSSQLIAQFGTHSLLDFIAKVVKVCFLNVLPTPKTLLVWNPVGAQKNTCITGTLFTVGEHCSNNDVSGFGSNTIRVSDYC</sequence>
<keyword evidence="2" id="KW-1185">Reference proteome</keyword>
<accession>A0AAU9RPG7</accession>
<dbReference type="Proteomes" id="UP000836841">
    <property type="component" value="Chromosome 2"/>
</dbReference>
<organism evidence="1 2">
    <name type="scientific">Thlaspi arvense</name>
    <name type="common">Field penny-cress</name>
    <dbReference type="NCBI Taxonomy" id="13288"/>
    <lineage>
        <taxon>Eukaryota</taxon>
        <taxon>Viridiplantae</taxon>
        <taxon>Streptophyta</taxon>
        <taxon>Embryophyta</taxon>
        <taxon>Tracheophyta</taxon>
        <taxon>Spermatophyta</taxon>
        <taxon>Magnoliopsida</taxon>
        <taxon>eudicotyledons</taxon>
        <taxon>Gunneridae</taxon>
        <taxon>Pentapetalae</taxon>
        <taxon>rosids</taxon>
        <taxon>malvids</taxon>
        <taxon>Brassicales</taxon>
        <taxon>Brassicaceae</taxon>
        <taxon>Thlaspideae</taxon>
        <taxon>Thlaspi</taxon>
    </lineage>
</organism>
<reference evidence="1 2" key="1">
    <citation type="submission" date="2022-03" db="EMBL/GenBank/DDBJ databases">
        <authorList>
            <person name="Nunn A."/>
            <person name="Chopra R."/>
            <person name="Nunn A."/>
            <person name="Contreras Garrido A."/>
        </authorList>
    </citation>
    <scope>NUCLEOTIDE SEQUENCE [LARGE SCALE GENOMIC DNA]</scope>
</reference>